<evidence type="ECO:0000256" key="4">
    <source>
        <dbReference type="ARBA" id="ARBA00023026"/>
    </source>
</evidence>
<evidence type="ECO:0000313" key="6">
    <source>
        <dbReference type="EMBL" id="VGM95782.1"/>
    </source>
</evidence>
<dbReference type="GO" id="GO:0090729">
    <property type="term" value="F:toxin activity"/>
    <property type="evidence" value="ECO:0007669"/>
    <property type="project" value="UniProtKB-KW"/>
</dbReference>
<reference evidence="6" key="1">
    <citation type="submission" date="2019-03" db="EMBL/GenBank/DDBJ databases">
        <authorList>
            <consortium name="Pathogen Informatics"/>
        </authorList>
    </citation>
    <scope>NUCLEOTIDE SEQUENCE</scope>
    <source>
        <strain evidence="6">Unknown</strain>
    </source>
</reference>
<dbReference type="InterPro" id="IPR006914">
    <property type="entry name" value="VENN_dom"/>
</dbReference>
<keyword evidence="4" id="KW-0843">Virulence</keyword>
<evidence type="ECO:0000259" key="5">
    <source>
        <dbReference type="Pfam" id="PF04829"/>
    </source>
</evidence>
<evidence type="ECO:0000256" key="1">
    <source>
        <dbReference type="ARBA" id="ARBA00004219"/>
    </source>
</evidence>
<comment type="subcellular location">
    <subcellularLocation>
        <location evidence="1">Target cell</location>
        <location evidence="1">Target cell cytoplasm</location>
    </subcellularLocation>
</comment>
<gene>
    <name evidence="6" type="ORF">NCTC4101_01183</name>
</gene>
<keyword evidence="3" id="KW-1266">Target cell cytoplasm</keyword>
<name>A0A486XDR5_9PAST</name>
<feature type="domain" description="VENN motif-containing" evidence="5">
    <location>
        <begin position="51"/>
        <end position="109"/>
    </location>
</feature>
<proteinExistence type="predicted"/>
<protein>
    <submittedName>
        <fullName evidence="6">Possible hemagglutinin (DUF638)</fullName>
    </submittedName>
</protein>
<organism evidence="6">
    <name type="scientific">uncultured Avibacterium sp</name>
    <dbReference type="NCBI Taxonomy" id="1936169"/>
    <lineage>
        <taxon>Bacteria</taxon>
        <taxon>Pseudomonadati</taxon>
        <taxon>Pseudomonadota</taxon>
        <taxon>Gammaproteobacteria</taxon>
        <taxon>Pasteurellales</taxon>
        <taxon>Pasteurellaceae</taxon>
        <taxon>Avibacterium</taxon>
        <taxon>environmental samples</taxon>
    </lineage>
</organism>
<keyword evidence="2" id="KW-0800">Toxin</keyword>
<evidence type="ECO:0000256" key="3">
    <source>
        <dbReference type="ARBA" id="ARBA00022913"/>
    </source>
</evidence>
<dbReference type="EMBL" id="CAAHDN010000013">
    <property type="protein sequence ID" value="VGM95782.1"/>
    <property type="molecule type" value="Genomic_DNA"/>
</dbReference>
<dbReference type="AlphaFoldDB" id="A0A486XDR5"/>
<evidence type="ECO:0000256" key="2">
    <source>
        <dbReference type="ARBA" id="ARBA00022656"/>
    </source>
</evidence>
<dbReference type="Pfam" id="PF04829">
    <property type="entry name" value="PT-VENN"/>
    <property type="match status" value="1"/>
</dbReference>
<sequence>MNLLTNTLAHAMLGAVEAAAAKGNITAGALAASASELAAPAITKALGKDNPNQLSAEERQTVTALSALAGSLTAGLTAQQNGSATNTVSTLNAAALGGEIGRRAVENNFFHYTPEQLNDMAKMAEAKELVDEAEKEAKTNIGEEAIEAGKDAIDRGVPHYILVEGGFYKYSAKLAVNTRNGDLFIGSGMNPIDLPASAKLSLSAQTGWIANLNSYELRDNLPKTISNTLEGSSIGASVCRVGCISSSRTILTDNPKYLFGIGLGGGVAVGADRLKKIGE</sequence>
<accession>A0A486XDR5</accession>